<dbReference type="EMBL" id="JACIED010000004">
    <property type="protein sequence ID" value="MBB4009247.1"/>
    <property type="molecule type" value="Genomic_DNA"/>
</dbReference>
<dbReference type="GO" id="GO:0050568">
    <property type="term" value="F:protein-glutamine glutaminase activity"/>
    <property type="evidence" value="ECO:0007669"/>
    <property type="project" value="UniProtKB-UniRule"/>
</dbReference>
<dbReference type="RefSeq" id="WP_075615795.1">
    <property type="nucleotide sequence ID" value="NZ_JACIED010000004.1"/>
</dbReference>
<evidence type="ECO:0000256" key="2">
    <source>
        <dbReference type="ARBA" id="ARBA00022500"/>
    </source>
</evidence>
<dbReference type="Proteomes" id="UP000544107">
    <property type="component" value="Unassembled WGS sequence"/>
</dbReference>
<dbReference type="EC" id="3.1.1.61" evidence="5"/>
<comment type="similarity">
    <text evidence="5">Belongs to the CheB family.</text>
</comment>
<feature type="active site" evidence="5 6">
    <location>
        <position position="190"/>
    </location>
</feature>
<gene>
    <name evidence="5" type="primary">cheB</name>
    <name evidence="11" type="ORF">BJF91_00530</name>
    <name evidence="10" type="ORF">GGQ71_003529</name>
</gene>
<comment type="domain">
    <text evidence="5">Contains a C-terminal catalytic domain, and an N-terminal region which modulates catalytic activity.</text>
</comment>
<comment type="subcellular location">
    <subcellularLocation>
        <location evidence="5">Cytoplasm</location>
    </subcellularLocation>
</comment>
<evidence type="ECO:0000313" key="12">
    <source>
        <dbReference type="Proteomes" id="UP000185598"/>
    </source>
</evidence>
<dbReference type="PIRSF" id="PIRSF000876">
    <property type="entry name" value="RR_chemtxs_CheB"/>
    <property type="match status" value="1"/>
</dbReference>
<evidence type="ECO:0000256" key="6">
    <source>
        <dbReference type="PROSITE-ProRule" id="PRU00050"/>
    </source>
</evidence>
<evidence type="ECO:0000256" key="3">
    <source>
        <dbReference type="ARBA" id="ARBA00022801"/>
    </source>
</evidence>
<dbReference type="PROSITE" id="PS50110">
    <property type="entry name" value="RESPONSE_REGULATORY"/>
    <property type="match status" value="1"/>
</dbReference>
<comment type="PTM">
    <text evidence="5">Phosphorylated by CheA. Phosphorylation of the N-terminal regulatory domain activates the methylesterase activity.</text>
</comment>
<dbReference type="CDD" id="cd16432">
    <property type="entry name" value="CheB_Rec"/>
    <property type="match status" value="1"/>
</dbReference>
<dbReference type="NCBIfam" id="NF009206">
    <property type="entry name" value="PRK12555.1"/>
    <property type="match status" value="1"/>
</dbReference>
<dbReference type="Pfam" id="PF00072">
    <property type="entry name" value="Response_reg"/>
    <property type="match status" value="1"/>
</dbReference>
<dbReference type="InterPro" id="IPR001789">
    <property type="entry name" value="Sig_transdc_resp-reg_receiver"/>
</dbReference>
<evidence type="ECO:0000256" key="4">
    <source>
        <dbReference type="ARBA" id="ARBA00048267"/>
    </source>
</evidence>
<keyword evidence="3 5" id="KW-0378">Hydrolase</keyword>
<dbReference type="EC" id="3.5.1.44" evidence="5"/>
<dbReference type="HAMAP" id="MF_00099">
    <property type="entry name" value="CheB_chemtxs"/>
    <property type="match status" value="1"/>
</dbReference>
<dbReference type="SUPFAM" id="SSF52172">
    <property type="entry name" value="CheY-like"/>
    <property type="match status" value="1"/>
</dbReference>
<evidence type="ECO:0000259" key="9">
    <source>
        <dbReference type="PROSITE" id="PS50122"/>
    </source>
</evidence>
<dbReference type="Pfam" id="PF01339">
    <property type="entry name" value="CheB_methylest"/>
    <property type="match status" value="1"/>
</dbReference>
<dbReference type="Gene3D" id="3.40.50.180">
    <property type="entry name" value="Methylesterase CheB, C-terminal domain"/>
    <property type="match status" value="1"/>
</dbReference>
<feature type="modified residue" description="4-aspartylphosphate" evidence="5 7">
    <location>
        <position position="57"/>
    </location>
</feature>
<dbReference type="SUPFAM" id="SSF52738">
    <property type="entry name" value="Methylesterase CheB, C-terminal domain"/>
    <property type="match status" value="1"/>
</dbReference>
<keyword evidence="2 5" id="KW-0145">Chemotaxis</keyword>
<dbReference type="STRING" id="887144.BJF91_00530"/>
<accession>A0A1Q9A1K8</accession>
<dbReference type="GO" id="GO:0006935">
    <property type="term" value="P:chemotaxis"/>
    <property type="evidence" value="ECO:0007669"/>
    <property type="project" value="UniProtKB-UniRule"/>
</dbReference>
<dbReference type="InterPro" id="IPR008248">
    <property type="entry name" value="CheB-like"/>
</dbReference>
<evidence type="ECO:0000313" key="13">
    <source>
        <dbReference type="Proteomes" id="UP000544107"/>
    </source>
</evidence>
<dbReference type="AlphaFoldDB" id="A0A1Q9A1K8"/>
<dbReference type="NCBIfam" id="NF001965">
    <property type="entry name" value="PRK00742.1"/>
    <property type="match status" value="1"/>
</dbReference>
<dbReference type="InterPro" id="IPR035909">
    <property type="entry name" value="CheB_C"/>
</dbReference>
<keyword evidence="5 7" id="KW-0597">Phosphoprotein</keyword>
<feature type="domain" description="Response regulatory" evidence="8">
    <location>
        <begin position="6"/>
        <end position="123"/>
    </location>
</feature>
<dbReference type="PANTHER" id="PTHR42872:SF6">
    <property type="entry name" value="PROTEIN-GLUTAMATE METHYLESTERASE_PROTEIN-GLUTAMINE GLUTAMINASE"/>
    <property type="match status" value="1"/>
</dbReference>
<evidence type="ECO:0000256" key="5">
    <source>
        <dbReference type="HAMAP-Rule" id="MF_00099"/>
    </source>
</evidence>
<name>A0A1Q9A1K8_9HYPH</name>
<feature type="domain" description="CheB-type methylesterase" evidence="9">
    <location>
        <begin position="148"/>
        <end position="344"/>
    </location>
</feature>
<feature type="active site" evidence="5 6">
    <location>
        <position position="164"/>
    </location>
</feature>
<dbReference type="GO" id="GO:0000156">
    <property type="term" value="F:phosphorelay response regulator activity"/>
    <property type="evidence" value="ECO:0007669"/>
    <property type="project" value="InterPro"/>
</dbReference>
<sequence length="349" mass="37036">MTSAARVLVVDDSPTMRGLITAVLNSDPEVSVIGQAKDAMEARAAIKELNPDVVTLDIEMPNMNGLEFLEKIMRLRPMPVIMVSTMTHRGAEATLAALEIGAFDCVGKPMPGEPRPFGDLAEKVKAAARSQRRPIRSTGPAAATVTAPAPDFRVGRKIVAIGSSTGGVEALIAVLQKFPRNCPPTVITQHMPPTFTKSFAERLNRLCAPVVEEATDGARLQIGKIYLAPGGERHLQVVNASAPSCRLLESSPVNGHRPSVDVLFDSVAELAGRNAVGVILTGMGRDGASGLLKMRSAGARTIGQNEKTCVVYGMPRVAHELGAVEHQLPLGSIGEEILKLTAARKEGYE</sequence>
<keyword evidence="12" id="KW-1185">Reference proteome</keyword>
<evidence type="ECO:0000256" key="7">
    <source>
        <dbReference type="PROSITE-ProRule" id="PRU00169"/>
    </source>
</evidence>
<dbReference type="SMART" id="SM00448">
    <property type="entry name" value="REC"/>
    <property type="match status" value="1"/>
</dbReference>
<feature type="active site" evidence="5 6">
    <location>
        <position position="286"/>
    </location>
</feature>
<dbReference type="GO" id="GO:0005737">
    <property type="term" value="C:cytoplasm"/>
    <property type="evidence" value="ECO:0007669"/>
    <property type="project" value="UniProtKB-SubCell"/>
</dbReference>
<dbReference type="OrthoDB" id="9793421at2"/>
<protein>
    <recommendedName>
        <fullName evidence="5">Protein-glutamate methylesterase/protein-glutamine glutaminase</fullName>
        <ecNumber evidence="5">3.1.1.61</ecNumber>
        <ecNumber evidence="5">3.5.1.44</ecNumber>
    </recommendedName>
</protein>
<reference evidence="10 13" key="2">
    <citation type="submission" date="2020-08" db="EMBL/GenBank/DDBJ databases">
        <title>Genomic Encyclopedia of Type Strains, Phase IV (KMG-IV): sequencing the most valuable type-strain genomes for metagenomic binning, comparative biology and taxonomic classification.</title>
        <authorList>
            <person name="Goeker M."/>
        </authorList>
    </citation>
    <scope>NUCLEOTIDE SEQUENCE [LARGE SCALE GENOMIC DNA]</scope>
    <source>
        <strain evidence="10 13">DSM 100021</strain>
    </source>
</reference>
<comment type="function">
    <text evidence="5">Involved in chemotaxis. Part of a chemotaxis signal transduction system that modulates chemotaxis in response to various stimuli. Catalyzes the demethylation of specific methylglutamate residues introduced into the chemoreceptors (methyl-accepting chemotaxis proteins or MCP) by CheR. Also mediates the irreversible deamidation of specific glutamine residues to glutamic acid.</text>
</comment>
<comment type="catalytic activity">
    <reaction evidence="4 5">
        <text>[protein]-L-glutamate 5-O-methyl ester + H2O = L-glutamyl-[protein] + methanol + H(+)</text>
        <dbReference type="Rhea" id="RHEA:23236"/>
        <dbReference type="Rhea" id="RHEA-COMP:10208"/>
        <dbReference type="Rhea" id="RHEA-COMP:10311"/>
        <dbReference type="ChEBI" id="CHEBI:15377"/>
        <dbReference type="ChEBI" id="CHEBI:15378"/>
        <dbReference type="ChEBI" id="CHEBI:17790"/>
        <dbReference type="ChEBI" id="CHEBI:29973"/>
        <dbReference type="ChEBI" id="CHEBI:82795"/>
        <dbReference type="EC" id="3.1.1.61"/>
    </reaction>
</comment>
<comment type="catalytic activity">
    <reaction evidence="5">
        <text>L-glutaminyl-[protein] + H2O = L-glutamyl-[protein] + NH4(+)</text>
        <dbReference type="Rhea" id="RHEA:16441"/>
        <dbReference type="Rhea" id="RHEA-COMP:10207"/>
        <dbReference type="Rhea" id="RHEA-COMP:10208"/>
        <dbReference type="ChEBI" id="CHEBI:15377"/>
        <dbReference type="ChEBI" id="CHEBI:28938"/>
        <dbReference type="ChEBI" id="CHEBI:29973"/>
        <dbReference type="ChEBI" id="CHEBI:30011"/>
        <dbReference type="EC" id="3.5.1.44"/>
    </reaction>
</comment>
<evidence type="ECO:0000313" key="10">
    <source>
        <dbReference type="EMBL" id="MBB4009247.1"/>
    </source>
</evidence>
<dbReference type="CDD" id="cd17541">
    <property type="entry name" value="REC_CheB-like"/>
    <property type="match status" value="1"/>
</dbReference>
<keyword evidence="1 5" id="KW-0963">Cytoplasm</keyword>
<evidence type="ECO:0000259" key="8">
    <source>
        <dbReference type="PROSITE" id="PS50110"/>
    </source>
</evidence>
<evidence type="ECO:0000313" key="11">
    <source>
        <dbReference type="EMBL" id="OLP48482.1"/>
    </source>
</evidence>
<proteinExistence type="inferred from homology"/>
<dbReference type="InterPro" id="IPR011006">
    <property type="entry name" value="CheY-like_superfamily"/>
</dbReference>
<dbReference type="Gene3D" id="3.40.50.2300">
    <property type="match status" value="1"/>
</dbReference>
<dbReference type="GO" id="GO:0008984">
    <property type="term" value="F:protein-glutamate methylesterase activity"/>
    <property type="evidence" value="ECO:0007669"/>
    <property type="project" value="UniProtKB-UniRule"/>
</dbReference>
<reference evidence="11 12" key="1">
    <citation type="submission" date="2016-09" db="EMBL/GenBank/DDBJ databases">
        <title>Rhizobium oryziradicis sp. nov., isolated from the root of rice.</title>
        <authorList>
            <person name="Zhao J."/>
            <person name="Zhang X."/>
        </authorList>
    </citation>
    <scope>NUCLEOTIDE SEQUENCE [LARGE SCALE GENOMIC DNA]</scope>
    <source>
        <strain evidence="11 12">14971</strain>
    </source>
</reference>
<organism evidence="11 12">
    <name type="scientific">Allorhizobium taibaishanense</name>
    <dbReference type="NCBI Taxonomy" id="887144"/>
    <lineage>
        <taxon>Bacteria</taxon>
        <taxon>Pseudomonadati</taxon>
        <taxon>Pseudomonadota</taxon>
        <taxon>Alphaproteobacteria</taxon>
        <taxon>Hyphomicrobiales</taxon>
        <taxon>Rhizobiaceae</taxon>
        <taxon>Rhizobium/Agrobacterium group</taxon>
        <taxon>Allorhizobium</taxon>
    </lineage>
</organism>
<dbReference type="PANTHER" id="PTHR42872">
    <property type="entry name" value="PROTEIN-GLUTAMATE METHYLESTERASE/PROTEIN-GLUTAMINE GLUTAMINASE"/>
    <property type="match status" value="1"/>
</dbReference>
<dbReference type="InterPro" id="IPR000673">
    <property type="entry name" value="Sig_transdc_resp-reg_Me-estase"/>
</dbReference>
<dbReference type="EMBL" id="MKIN01000023">
    <property type="protein sequence ID" value="OLP48482.1"/>
    <property type="molecule type" value="Genomic_DNA"/>
</dbReference>
<comment type="caution">
    <text evidence="11">The sequence shown here is derived from an EMBL/GenBank/DDBJ whole genome shotgun (WGS) entry which is preliminary data.</text>
</comment>
<dbReference type="PROSITE" id="PS50122">
    <property type="entry name" value="CHEB"/>
    <property type="match status" value="1"/>
</dbReference>
<dbReference type="Proteomes" id="UP000185598">
    <property type="component" value="Unassembled WGS sequence"/>
</dbReference>
<evidence type="ECO:0000256" key="1">
    <source>
        <dbReference type="ARBA" id="ARBA00022490"/>
    </source>
</evidence>